<reference evidence="2 3" key="1">
    <citation type="journal article" date="2012" name="BMC Genomics">
        <title>Comparative genomics of the white-rot fungi, Phanerochaete carnosa and P. chrysosporium, to elucidate the genetic basis of the distinct wood types they colonize.</title>
        <authorList>
            <person name="Suzuki H."/>
            <person name="MacDonald J."/>
            <person name="Syed K."/>
            <person name="Salamov A."/>
            <person name="Hori C."/>
            <person name="Aerts A."/>
            <person name="Henrissat B."/>
            <person name="Wiebenga A."/>
            <person name="vanKuyk P.A."/>
            <person name="Barry K."/>
            <person name="Lindquist E."/>
            <person name="LaButti K."/>
            <person name="Lapidus A."/>
            <person name="Lucas S."/>
            <person name="Coutinho P."/>
            <person name="Gong Y."/>
            <person name="Samejima M."/>
            <person name="Mahadevan R."/>
            <person name="Abou-Zaid M."/>
            <person name="de Vries R.P."/>
            <person name="Igarashi K."/>
            <person name="Yadav J.S."/>
            <person name="Grigoriev I.V."/>
            <person name="Master E.R."/>
        </authorList>
    </citation>
    <scope>NUCLEOTIDE SEQUENCE [LARGE SCALE GENOMIC DNA]</scope>
    <source>
        <strain evidence="2 3">HHB-10118-sp</strain>
    </source>
</reference>
<dbReference type="Proteomes" id="UP000008370">
    <property type="component" value="Unassembled WGS sequence"/>
</dbReference>
<feature type="region of interest" description="Disordered" evidence="1">
    <location>
        <begin position="38"/>
        <end position="89"/>
    </location>
</feature>
<dbReference type="GeneID" id="18916266"/>
<name>K5WWZ0_PHACS</name>
<accession>K5WWZ0</accession>
<feature type="compositionally biased region" description="Polar residues" evidence="1">
    <location>
        <begin position="64"/>
        <end position="89"/>
    </location>
</feature>
<evidence type="ECO:0000313" key="2">
    <source>
        <dbReference type="EMBL" id="EKM54992.1"/>
    </source>
</evidence>
<evidence type="ECO:0000313" key="3">
    <source>
        <dbReference type="Proteomes" id="UP000008370"/>
    </source>
</evidence>
<sequence length="157" mass="17927">MPPLAICDSERPSRDTGSYALPEPLWVLLTRYWQDKARDRPSSSELYQELRHISSPRAPKDVASDNQPESDGGTLSTRTVPKSRCTAQSTTSVWRFTHCTRHEARTSAWRLCQAQHRRRSATWQAPTLTPRSADDISAPATPSTDRQERITRHILRF</sequence>
<organism evidence="2 3">
    <name type="scientific">Phanerochaete carnosa (strain HHB-10118-sp)</name>
    <name type="common">White-rot fungus</name>
    <name type="synonym">Peniophora carnosa</name>
    <dbReference type="NCBI Taxonomy" id="650164"/>
    <lineage>
        <taxon>Eukaryota</taxon>
        <taxon>Fungi</taxon>
        <taxon>Dikarya</taxon>
        <taxon>Basidiomycota</taxon>
        <taxon>Agaricomycotina</taxon>
        <taxon>Agaricomycetes</taxon>
        <taxon>Polyporales</taxon>
        <taxon>Phanerochaetaceae</taxon>
        <taxon>Phanerochaete</taxon>
    </lineage>
</organism>
<keyword evidence="3" id="KW-1185">Reference proteome</keyword>
<evidence type="ECO:0000256" key="1">
    <source>
        <dbReference type="SAM" id="MobiDB-lite"/>
    </source>
</evidence>
<gene>
    <name evidence="2" type="ORF">PHACADRAFT_255268</name>
</gene>
<feature type="compositionally biased region" description="Polar residues" evidence="1">
    <location>
        <begin position="121"/>
        <end position="130"/>
    </location>
</feature>
<dbReference type="HOGENOM" id="CLU_1678547_0_0_1"/>
<dbReference type="AlphaFoldDB" id="K5WWZ0"/>
<protein>
    <submittedName>
        <fullName evidence="2">Uncharacterized protein</fullName>
    </submittedName>
</protein>
<proteinExistence type="predicted"/>
<feature type="region of interest" description="Disordered" evidence="1">
    <location>
        <begin position="120"/>
        <end position="147"/>
    </location>
</feature>
<feature type="compositionally biased region" description="Basic and acidic residues" evidence="1">
    <location>
        <begin position="38"/>
        <end position="63"/>
    </location>
</feature>
<dbReference type="KEGG" id="pco:PHACADRAFT_255268"/>
<dbReference type="RefSeq" id="XP_007395341.1">
    <property type="nucleotide sequence ID" value="XM_007395279.1"/>
</dbReference>
<dbReference type="InParanoid" id="K5WWZ0"/>
<dbReference type="EMBL" id="JH930472">
    <property type="protein sequence ID" value="EKM54992.1"/>
    <property type="molecule type" value="Genomic_DNA"/>
</dbReference>